<feature type="domain" description="DNA replication complex GINS protein SLD5 C-terminal" evidence="9">
    <location>
        <begin position="253"/>
        <end position="306"/>
    </location>
</feature>
<evidence type="ECO:0000256" key="2">
    <source>
        <dbReference type="ARBA" id="ARBA00008187"/>
    </source>
</evidence>
<organism evidence="10 11">
    <name type="scientific">Australozyma saopauloensis</name>
    <dbReference type="NCBI Taxonomy" id="291208"/>
    <lineage>
        <taxon>Eukaryota</taxon>
        <taxon>Fungi</taxon>
        <taxon>Dikarya</taxon>
        <taxon>Ascomycota</taxon>
        <taxon>Saccharomycotina</taxon>
        <taxon>Pichiomycetes</taxon>
        <taxon>Metschnikowiaceae</taxon>
        <taxon>Australozyma</taxon>
    </lineage>
</organism>
<evidence type="ECO:0000313" key="10">
    <source>
        <dbReference type="EMBL" id="WPK27415.1"/>
    </source>
</evidence>
<dbReference type="GO" id="GO:0006261">
    <property type="term" value="P:DNA-templated DNA replication"/>
    <property type="evidence" value="ECO:0007669"/>
    <property type="project" value="InterPro"/>
</dbReference>
<dbReference type="CDD" id="cd11711">
    <property type="entry name" value="GINS_A_Sld5"/>
    <property type="match status" value="1"/>
</dbReference>
<dbReference type="KEGG" id="asau:88175862"/>
<sequence length="306" mass="34896">MISHNPSVSTQTIPQQNQHTKSKKNFNNCNIHKLLSKIHTHDFFPNIKITPVPHIFSSLGLITNFSPQYTMEIDDILQDFEQQARAPPIKRDADLNQQLVAAMLNERMAPELLPYKTELMDRVLTEIQQQQQLLLDSYEYGDSNAEAGVISSDFKLQLMIIETDIERIAYLLRLYIRTRLAKIDSFTIYYINESAGEGSSGGIALLSPAERLYMHKHFKILTQLYNTSFLGKLPSFLQLLDDTTGGETMIATPNLDQPVFIRVVCDEPIVLTMDGDDELTLTKNGIYVVRYRLIKLYVQIGDIVLI</sequence>
<reference evidence="10 11" key="1">
    <citation type="submission" date="2023-10" db="EMBL/GenBank/DDBJ databases">
        <title>Draft Genome Sequence of Candida saopaulonensis from a very Premature Infant with Sepsis.</title>
        <authorList>
            <person name="Ning Y."/>
            <person name="Dai R."/>
            <person name="Xiao M."/>
            <person name="Xu Y."/>
            <person name="Yan Q."/>
            <person name="Zhang L."/>
        </authorList>
    </citation>
    <scope>NUCLEOTIDE SEQUENCE [LARGE SCALE GENOMIC DNA]</scope>
    <source>
        <strain evidence="10 11">19XY460</strain>
    </source>
</reference>
<proteinExistence type="inferred from homology"/>
<dbReference type="SUPFAM" id="SSF160059">
    <property type="entry name" value="PriA/YqbF domain"/>
    <property type="match status" value="1"/>
</dbReference>
<gene>
    <name evidence="10" type="ORF">PUMCH_004802</name>
</gene>
<dbReference type="InterPro" id="IPR038749">
    <property type="entry name" value="Sld5_GINS_A"/>
</dbReference>
<evidence type="ECO:0000259" key="9">
    <source>
        <dbReference type="Pfam" id="PF16922"/>
    </source>
</evidence>
<dbReference type="Gene3D" id="3.40.5.60">
    <property type="match status" value="1"/>
</dbReference>
<keyword evidence="5" id="KW-0235">DNA replication</keyword>
<dbReference type="Pfam" id="PF16922">
    <property type="entry name" value="SLD5_C"/>
    <property type="match status" value="1"/>
</dbReference>
<comment type="similarity">
    <text evidence="2">Belongs to the GINS4/SLD5 family.</text>
</comment>
<evidence type="ECO:0000256" key="5">
    <source>
        <dbReference type="ARBA" id="ARBA00022705"/>
    </source>
</evidence>
<dbReference type="InterPro" id="IPR021151">
    <property type="entry name" value="GINS_A"/>
</dbReference>
<dbReference type="InterPro" id="IPR036224">
    <property type="entry name" value="GINS_bundle-like_dom_sf"/>
</dbReference>
<feature type="region of interest" description="Disordered" evidence="7">
    <location>
        <begin position="1"/>
        <end position="24"/>
    </location>
</feature>
<keyword evidence="6" id="KW-0539">Nucleus</keyword>
<evidence type="ECO:0000256" key="1">
    <source>
        <dbReference type="ARBA" id="ARBA00004123"/>
    </source>
</evidence>
<protein>
    <recommendedName>
        <fullName evidence="4">DNA replication complex GINS protein SLD5</fullName>
    </recommendedName>
</protein>
<dbReference type="AlphaFoldDB" id="A0AAX4HFN9"/>
<evidence type="ECO:0000256" key="3">
    <source>
        <dbReference type="ARBA" id="ARBA00011352"/>
    </source>
</evidence>
<dbReference type="GeneID" id="88175862"/>
<dbReference type="GO" id="GO:0000727">
    <property type="term" value="P:double-strand break repair via break-induced replication"/>
    <property type="evidence" value="ECO:0007669"/>
    <property type="project" value="TreeGrafter"/>
</dbReference>
<dbReference type="PANTHER" id="PTHR21206:SF0">
    <property type="entry name" value="DNA REPLICATION COMPLEX GINS PROTEIN SLD5"/>
    <property type="match status" value="1"/>
</dbReference>
<evidence type="ECO:0000313" key="11">
    <source>
        <dbReference type="Proteomes" id="UP001338582"/>
    </source>
</evidence>
<dbReference type="Pfam" id="PF05916">
    <property type="entry name" value="Sld5"/>
    <property type="match status" value="1"/>
</dbReference>
<dbReference type="EMBL" id="CP138899">
    <property type="protein sequence ID" value="WPK27415.1"/>
    <property type="molecule type" value="Genomic_DNA"/>
</dbReference>
<evidence type="ECO:0000259" key="8">
    <source>
        <dbReference type="Pfam" id="PF05916"/>
    </source>
</evidence>
<accession>A0AAX4HFN9</accession>
<name>A0AAX4HFN9_9ASCO</name>
<evidence type="ECO:0000256" key="4">
    <source>
        <dbReference type="ARBA" id="ARBA00014804"/>
    </source>
</evidence>
<dbReference type="SUPFAM" id="SSF158573">
    <property type="entry name" value="GINS helical bundle-like"/>
    <property type="match status" value="1"/>
</dbReference>
<keyword evidence="11" id="KW-1185">Reference proteome</keyword>
<dbReference type="GO" id="GO:0000811">
    <property type="term" value="C:GINS complex"/>
    <property type="evidence" value="ECO:0007669"/>
    <property type="project" value="TreeGrafter"/>
</dbReference>
<dbReference type="InterPro" id="IPR008591">
    <property type="entry name" value="GINS_Sld5"/>
</dbReference>
<dbReference type="InterPro" id="IPR031633">
    <property type="entry name" value="SLD5_C"/>
</dbReference>
<comment type="subcellular location">
    <subcellularLocation>
        <location evidence="1">Nucleus</location>
    </subcellularLocation>
</comment>
<dbReference type="RefSeq" id="XP_062879793.1">
    <property type="nucleotide sequence ID" value="XM_063023723.1"/>
</dbReference>
<dbReference type="PANTHER" id="PTHR21206">
    <property type="entry name" value="SLD5 PROTEIN"/>
    <property type="match status" value="1"/>
</dbReference>
<evidence type="ECO:0000256" key="6">
    <source>
        <dbReference type="ARBA" id="ARBA00023242"/>
    </source>
</evidence>
<dbReference type="Gene3D" id="1.20.58.1030">
    <property type="match status" value="1"/>
</dbReference>
<dbReference type="Proteomes" id="UP001338582">
    <property type="component" value="Chromosome 6"/>
</dbReference>
<comment type="subunit">
    <text evidence="3">Component of the GINS complex which is a heterotetramer of SLD5, PSF1, PSF2 and PSF3.</text>
</comment>
<dbReference type="CDD" id="cd21692">
    <property type="entry name" value="GINS_B_Sld5"/>
    <property type="match status" value="1"/>
</dbReference>
<feature type="domain" description="GINS subunit" evidence="8">
    <location>
        <begin position="151"/>
        <end position="227"/>
    </location>
</feature>
<evidence type="ECO:0000256" key="7">
    <source>
        <dbReference type="SAM" id="MobiDB-lite"/>
    </source>
</evidence>